<feature type="chain" id="PRO_5047405407" description="SnoaL-like domain-containing protein" evidence="2">
    <location>
        <begin position="28"/>
        <end position="267"/>
    </location>
</feature>
<dbReference type="Gene3D" id="3.10.450.50">
    <property type="match status" value="1"/>
</dbReference>
<evidence type="ECO:0000256" key="1">
    <source>
        <dbReference type="SAM" id="MobiDB-lite"/>
    </source>
</evidence>
<dbReference type="RefSeq" id="WP_184151281.1">
    <property type="nucleotide sequence ID" value="NZ_JACHKA010000001.1"/>
</dbReference>
<dbReference type="Proteomes" id="UP001138540">
    <property type="component" value="Unassembled WGS sequence"/>
</dbReference>
<gene>
    <name evidence="4" type="ORF">HNP60_001164</name>
</gene>
<feature type="domain" description="SnoaL-like" evidence="3">
    <location>
        <begin position="47"/>
        <end position="172"/>
    </location>
</feature>
<comment type="caution">
    <text evidence="4">The sequence shown here is derived from an EMBL/GenBank/DDBJ whole genome shotgun (WGS) entry which is preliminary data.</text>
</comment>
<dbReference type="InterPro" id="IPR037401">
    <property type="entry name" value="SnoaL-like"/>
</dbReference>
<sequence length="267" mass="28968">MSARIAMKGAMLLGLAAILALPAAAPAQGGGDVRGKLAAYKQRVTLLEDQDAIENLQGNFGYYFDKGLWDQASGLFAAKGSFEYGQRGVYVGPARIRQAMLLFGPQGLGEGRLNNHMMLQPVVVVAPDGKTATGRWQGMVMLSEPGQNGKWGVGIYENDYVKEGGVWKFAKVHFFMTALTDYDLGFAKYAIQMEGPSALFPPDRPPTDVYRSFPNAYLPPFSFRHPVTGQSLADLPLAGDDIVGRPDKGLESEKLKESSASKGMRQQ</sequence>
<protein>
    <recommendedName>
        <fullName evidence="3">SnoaL-like domain-containing protein</fullName>
    </recommendedName>
</protein>
<evidence type="ECO:0000313" key="5">
    <source>
        <dbReference type="Proteomes" id="UP001138540"/>
    </source>
</evidence>
<dbReference type="EMBL" id="JACHKA010000001">
    <property type="protein sequence ID" value="MBB5985190.1"/>
    <property type="molecule type" value="Genomic_DNA"/>
</dbReference>
<keyword evidence="2" id="KW-0732">Signal</keyword>
<proteinExistence type="predicted"/>
<feature type="region of interest" description="Disordered" evidence="1">
    <location>
        <begin position="238"/>
        <end position="267"/>
    </location>
</feature>
<feature type="compositionally biased region" description="Basic and acidic residues" evidence="1">
    <location>
        <begin position="242"/>
        <end position="259"/>
    </location>
</feature>
<evidence type="ECO:0000259" key="3">
    <source>
        <dbReference type="Pfam" id="PF13577"/>
    </source>
</evidence>
<name>A0ABR6ND43_9SPHN</name>
<organism evidence="4 5">
    <name type="scientific">Sphingobium lignivorans</name>
    <dbReference type="NCBI Taxonomy" id="2735886"/>
    <lineage>
        <taxon>Bacteria</taxon>
        <taxon>Pseudomonadati</taxon>
        <taxon>Pseudomonadota</taxon>
        <taxon>Alphaproteobacteria</taxon>
        <taxon>Sphingomonadales</taxon>
        <taxon>Sphingomonadaceae</taxon>
        <taxon>Sphingobium</taxon>
    </lineage>
</organism>
<dbReference type="SUPFAM" id="SSF54427">
    <property type="entry name" value="NTF2-like"/>
    <property type="match status" value="1"/>
</dbReference>
<reference evidence="4 5" key="1">
    <citation type="submission" date="2020-08" db="EMBL/GenBank/DDBJ databases">
        <title>Exploring microbial biodiversity for novel pathways involved in the catabolism of aromatic compounds derived from lignin.</title>
        <authorList>
            <person name="Elkins J."/>
        </authorList>
    </citation>
    <scope>NUCLEOTIDE SEQUENCE [LARGE SCALE GENOMIC DNA]</scope>
    <source>
        <strain evidence="4 5">B1D3A</strain>
    </source>
</reference>
<feature type="signal peptide" evidence="2">
    <location>
        <begin position="1"/>
        <end position="27"/>
    </location>
</feature>
<evidence type="ECO:0000313" key="4">
    <source>
        <dbReference type="EMBL" id="MBB5985190.1"/>
    </source>
</evidence>
<accession>A0ABR6ND43</accession>
<evidence type="ECO:0000256" key="2">
    <source>
        <dbReference type="SAM" id="SignalP"/>
    </source>
</evidence>
<dbReference type="InterPro" id="IPR032710">
    <property type="entry name" value="NTF2-like_dom_sf"/>
</dbReference>
<keyword evidence="5" id="KW-1185">Reference proteome</keyword>
<dbReference type="Pfam" id="PF13577">
    <property type="entry name" value="SnoaL_4"/>
    <property type="match status" value="1"/>
</dbReference>